<dbReference type="InterPro" id="IPR053377">
    <property type="entry name" value="Iron_uptake_EfeM/EfeO"/>
</dbReference>
<dbReference type="EMBL" id="JAMQYH010000029">
    <property type="protein sequence ID" value="KAJ1684443.1"/>
    <property type="molecule type" value="Genomic_DNA"/>
</dbReference>
<dbReference type="NCBIfam" id="NF041757">
    <property type="entry name" value="EfeO"/>
    <property type="match status" value="1"/>
</dbReference>
<dbReference type="InterPro" id="IPR050894">
    <property type="entry name" value="EfeM/EfeO_iron_uptake"/>
</dbReference>
<keyword evidence="3 4" id="KW-0732">Signal</keyword>
<dbReference type="PROSITE" id="PS51257">
    <property type="entry name" value="PROKAR_LIPOPROTEIN"/>
    <property type="match status" value="1"/>
</dbReference>
<proteinExistence type="inferred from homology"/>
<dbReference type="OrthoDB" id="3730at2759"/>
<evidence type="ECO:0000256" key="2">
    <source>
        <dbReference type="ARBA" id="ARBA00005989"/>
    </source>
</evidence>
<gene>
    <name evidence="6" type="ORF">LUZ63_020198</name>
</gene>
<evidence type="ECO:0000256" key="1">
    <source>
        <dbReference type="ARBA" id="ARBA00004196"/>
    </source>
</evidence>
<name>A0A9P9Z8V3_9POAL</name>
<evidence type="ECO:0000313" key="7">
    <source>
        <dbReference type="Proteomes" id="UP001151287"/>
    </source>
</evidence>
<reference evidence="6" key="1">
    <citation type="journal article" date="2022" name="Cell">
        <title>Repeat-based holocentromeres influence genome architecture and karyotype evolution.</title>
        <authorList>
            <person name="Hofstatter P.G."/>
            <person name="Thangavel G."/>
            <person name="Lux T."/>
            <person name="Neumann P."/>
            <person name="Vondrak T."/>
            <person name="Novak P."/>
            <person name="Zhang M."/>
            <person name="Costa L."/>
            <person name="Castellani M."/>
            <person name="Scott A."/>
            <person name="Toegelov H."/>
            <person name="Fuchs J."/>
            <person name="Mata-Sucre Y."/>
            <person name="Dias Y."/>
            <person name="Vanzela A.L.L."/>
            <person name="Huettel B."/>
            <person name="Almeida C.C.S."/>
            <person name="Simkova H."/>
            <person name="Souza G."/>
            <person name="Pedrosa-Harand A."/>
            <person name="Macas J."/>
            <person name="Mayer K.F.X."/>
            <person name="Houben A."/>
            <person name="Marques A."/>
        </authorList>
    </citation>
    <scope>NUCLEOTIDE SEQUENCE</scope>
    <source>
        <strain evidence="6">RhyBre1mFocal</strain>
    </source>
</reference>
<sequence length="391" mass="41729">MPTTSRLIAGPLAALALLTGSACSVLQSNDAPKTGKDGAIAVAAGEDSCDLARTSTKAGTVVFDVTNKGSKVTEFYLLAEDGLRILGEVENVGPGLTRQLVVSVPQGKYQTACVPGMVGKGMRSGFTVEKGAKGAGEITGVDQQTIDAATAQYASYVRNQTGQLLVDAKAFTDAYTAGDDARARALYPTARTPWEAVEPVAESFGDLDPRTDLREADLEPGQRWTGWHRIEKDLWPPRGGYTALTPAQRQAYAADLMSNLTTLNTRVKSLDFGVDQIANGSKGLLDEVAASKITGEEDIWSHTDLYDFAANVTGARAGFEVLEPLLQVKDPVLATTLKQRFTSMQSELDEYRDGDGYVAYTEVTPAQRKQLSDQVNALAEPLSKVTAALTL</sequence>
<dbReference type="Proteomes" id="UP001151287">
    <property type="component" value="Unassembled WGS sequence"/>
</dbReference>
<feature type="signal peptide" evidence="4">
    <location>
        <begin position="1"/>
        <end position="23"/>
    </location>
</feature>
<dbReference type="CDD" id="cd14656">
    <property type="entry name" value="Imelysin-like_EfeO"/>
    <property type="match status" value="1"/>
</dbReference>
<feature type="chain" id="PRO_5040395601" description="Imelysin-like domain-containing protein" evidence="4">
    <location>
        <begin position="24"/>
        <end position="391"/>
    </location>
</feature>
<comment type="caution">
    <text evidence="6">The sequence shown here is derived from an EMBL/GenBank/DDBJ whole genome shotgun (WGS) entry which is preliminary data.</text>
</comment>
<keyword evidence="7" id="KW-1185">Reference proteome</keyword>
<evidence type="ECO:0000313" key="6">
    <source>
        <dbReference type="EMBL" id="KAJ1684443.1"/>
    </source>
</evidence>
<evidence type="ECO:0000256" key="3">
    <source>
        <dbReference type="ARBA" id="ARBA00022729"/>
    </source>
</evidence>
<dbReference type="PANTHER" id="PTHR39192:SF1">
    <property type="entry name" value="IRON UPTAKE SYSTEM COMPONENT EFEO"/>
    <property type="match status" value="1"/>
</dbReference>
<dbReference type="AlphaFoldDB" id="A0A9P9Z8V3"/>
<accession>A0A9P9Z8V3</accession>
<dbReference type="PANTHER" id="PTHR39192">
    <property type="entry name" value="IRON UPTAKE SYSTEM COMPONENT EFEO"/>
    <property type="match status" value="1"/>
</dbReference>
<comment type="similarity">
    <text evidence="2">Belongs to the EfeM/EfeO family.</text>
</comment>
<dbReference type="InterPro" id="IPR034981">
    <property type="entry name" value="Imelysin-like_EfeO/Algp7"/>
</dbReference>
<evidence type="ECO:0000256" key="4">
    <source>
        <dbReference type="SAM" id="SignalP"/>
    </source>
</evidence>
<dbReference type="InterPro" id="IPR038352">
    <property type="entry name" value="Imelysin_sf"/>
</dbReference>
<dbReference type="InterPro" id="IPR018976">
    <property type="entry name" value="Imelysin-like"/>
</dbReference>
<dbReference type="Pfam" id="PF09375">
    <property type="entry name" value="Peptidase_M75"/>
    <property type="match status" value="1"/>
</dbReference>
<feature type="domain" description="Imelysin-like" evidence="5">
    <location>
        <begin position="149"/>
        <end position="384"/>
    </location>
</feature>
<comment type="subcellular location">
    <subcellularLocation>
        <location evidence="1">Cell envelope</location>
    </subcellularLocation>
</comment>
<evidence type="ECO:0000259" key="5">
    <source>
        <dbReference type="Pfam" id="PF09375"/>
    </source>
</evidence>
<dbReference type="Gene3D" id="1.20.1420.20">
    <property type="entry name" value="M75 peptidase, HXXE motif"/>
    <property type="match status" value="1"/>
</dbReference>
<protein>
    <recommendedName>
        <fullName evidence="5">Imelysin-like domain-containing protein</fullName>
    </recommendedName>
</protein>
<organism evidence="6 7">
    <name type="scientific">Rhynchospora breviuscula</name>
    <dbReference type="NCBI Taxonomy" id="2022672"/>
    <lineage>
        <taxon>Eukaryota</taxon>
        <taxon>Viridiplantae</taxon>
        <taxon>Streptophyta</taxon>
        <taxon>Embryophyta</taxon>
        <taxon>Tracheophyta</taxon>
        <taxon>Spermatophyta</taxon>
        <taxon>Magnoliopsida</taxon>
        <taxon>Liliopsida</taxon>
        <taxon>Poales</taxon>
        <taxon>Cyperaceae</taxon>
        <taxon>Cyperoideae</taxon>
        <taxon>Rhynchosporeae</taxon>
        <taxon>Rhynchospora</taxon>
    </lineage>
</organism>